<proteinExistence type="predicted"/>
<sequence length="139" mass="15199">MDKYQATLYVAFSSFQPAQRLTETLPQLHRVIVSPMHPQVRLTILFDCCHSGSAVELPYVYRPNSAGQVNLVDNVKKGMSLVAAAANLVQGGFTMNKVNDAKMLLGGAKSFFAGLQHRDAGPTNEDGLGEEKFVEDWKG</sequence>
<comment type="caution">
    <text evidence="1">The sequence shown here is derived from an EMBL/GenBank/DDBJ whole genome shotgun (WGS) entry which is preliminary data.</text>
</comment>
<organism evidence="1 2">
    <name type="scientific">Cryomyces antarcticus</name>
    <dbReference type="NCBI Taxonomy" id="329879"/>
    <lineage>
        <taxon>Eukaryota</taxon>
        <taxon>Fungi</taxon>
        <taxon>Dikarya</taxon>
        <taxon>Ascomycota</taxon>
        <taxon>Pezizomycotina</taxon>
        <taxon>Dothideomycetes</taxon>
        <taxon>Dothideomycetes incertae sedis</taxon>
        <taxon>Cryomyces</taxon>
    </lineage>
</organism>
<evidence type="ECO:0000313" key="1">
    <source>
        <dbReference type="EMBL" id="KAK5184734.1"/>
    </source>
</evidence>
<dbReference type="EMBL" id="JAVRRA010019116">
    <property type="protein sequence ID" value="KAK5184734.1"/>
    <property type="molecule type" value="Genomic_DNA"/>
</dbReference>
<dbReference type="Proteomes" id="UP001357485">
    <property type="component" value="Unassembled WGS sequence"/>
</dbReference>
<reference evidence="1 2" key="1">
    <citation type="submission" date="2023-08" db="EMBL/GenBank/DDBJ databases">
        <title>Black Yeasts Isolated from many extreme environments.</title>
        <authorList>
            <person name="Coleine C."/>
            <person name="Stajich J.E."/>
            <person name="Selbmann L."/>
        </authorList>
    </citation>
    <scope>NUCLEOTIDE SEQUENCE [LARGE SCALE GENOMIC DNA]</scope>
    <source>
        <strain evidence="1 2">CCFEE 536</strain>
    </source>
</reference>
<keyword evidence="1" id="KW-0645">Protease</keyword>
<gene>
    <name evidence="1" type="primary">MCA1_2</name>
    <name evidence="1" type="ORF">LTR16_009916</name>
</gene>
<name>A0ABR0LJB5_9PEZI</name>
<dbReference type="Gene3D" id="3.40.50.12660">
    <property type="match status" value="1"/>
</dbReference>
<dbReference type="GO" id="GO:0006508">
    <property type="term" value="P:proteolysis"/>
    <property type="evidence" value="ECO:0007669"/>
    <property type="project" value="UniProtKB-KW"/>
</dbReference>
<keyword evidence="1" id="KW-0378">Hydrolase</keyword>
<evidence type="ECO:0000313" key="2">
    <source>
        <dbReference type="Proteomes" id="UP001357485"/>
    </source>
</evidence>
<protein>
    <submittedName>
        <fullName evidence="1">Ca(2+)-dependent cysteine protease</fullName>
    </submittedName>
</protein>
<dbReference type="GO" id="GO:0008233">
    <property type="term" value="F:peptidase activity"/>
    <property type="evidence" value="ECO:0007669"/>
    <property type="project" value="UniProtKB-KW"/>
</dbReference>
<feature type="non-terminal residue" evidence="1">
    <location>
        <position position="139"/>
    </location>
</feature>
<accession>A0ABR0LJB5</accession>
<keyword evidence="2" id="KW-1185">Reference proteome</keyword>